<keyword evidence="3 13" id="KW-0678">Repressor</keyword>
<keyword evidence="6 13" id="KW-0378">Hydrolase</keyword>
<dbReference type="GO" id="GO:0006508">
    <property type="term" value="P:proteolysis"/>
    <property type="evidence" value="ECO:0007669"/>
    <property type="project" value="InterPro"/>
</dbReference>
<evidence type="ECO:0000256" key="2">
    <source>
        <dbReference type="ARBA" id="ARBA00011738"/>
    </source>
</evidence>
<dbReference type="InterPro" id="IPR036286">
    <property type="entry name" value="LexA/Signal_pep-like_sf"/>
</dbReference>
<dbReference type="InterPro" id="IPR006197">
    <property type="entry name" value="Peptidase_S24_LexA"/>
</dbReference>
<keyword evidence="16" id="KW-1185">Reference proteome</keyword>
<evidence type="ECO:0000256" key="9">
    <source>
        <dbReference type="ARBA" id="ARBA00023125"/>
    </source>
</evidence>
<feature type="site" description="Cleavage; by autolysis" evidence="13">
    <location>
        <begin position="95"/>
        <end position="96"/>
    </location>
</feature>
<dbReference type="PANTHER" id="PTHR33516">
    <property type="entry name" value="LEXA REPRESSOR"/>
    <property type="match status" value="1"/>
</dbReference>
<dbReference type="PANTHER" id="PTHR33516:SF2">
    <property type="entry name" value="LEXA REPRESSOR-RELATED"/>
    <property type="match status" value="1"/>
</dbReference>
<dbReference type="Pfam" id="PF00717">
    <property type="entry name" value="Peptidase_S24"/>
    <property type="match status" value="1"/>
</dbReference>
<dbReference type="Proteomes" id="UP000035704">
    <property type="component" value="Chromosome"/>
</dbReference>
<dbReference type="GO" id="GO:0045892">
    <property type="term" value="P:negative regulation of DNA-templated transcription"/>
    <property type="evidence" value="ECO:0007669"/>
    <property type="project" value="UniProtKB-UniRule"/>
</dbReference>
<keyword evidence="4 13" id="KW-0235">DNA replication</keyword>
<accession>A0A0D8IEW0</accession>
<evidence type="ECO:0000256" key="14">
    <source>
        <dbReference type="RuleBase" id="RU003991"/>
    </source>
</evidence>
<dbReference type="GO" id="GO:0003677">
    <property type="term" value="F:DNA binding"/>
    <property type="evidence" value="ECO:0007669"/>
    <property type="project" value="UniProtKB-UniRule"/>
</dbReference>
<evidence type="ECO:0000256" key="3">
    <source>
        <dbReference type="ARBA" id="ARBA00022491"/>
    </source>
</evidence>
<dbReference type="OrthoDB" id="9802364at2"/>
<sequence length="208" mass="23292">MYEDLSSKQLEILQYMKQEISSKGYPPSVREICQAVALRSTSTVHGHLNKLEEKGYIRRDPTKPRAIEILNSGDSYDVKLHKEIIHVPILGKVTAGEPILAVENIEETFPLPIDFLRNSNEDVFILSIKGESMIEAGILDGDYVVVSKQSHAANGDIVVALLDNEATVKKFYHEGDHVRLQPENKYMEPIIVKDVAILGKVIGVVRKM</sequence>
<gene>
    <name evidence="13 15" type="primary">lexA</name>
    <name evidence="15" type="ORF">CACET_c19270</name>
</gene>
<keyword evidence="7 13" id="KW-0068">Autocatalytic cleavage</keyword>
<dbReference type="InterPro" id="IPR039418">
    <property type="entry name" value="LexA-like"/>
</dbReference>
<dbReference type="KEGG" id="cace:CACET_c19270"/>
<evidence type="ECO:0000256" key="10">
    <source>
        <dbReference type="ARBA" id="ARBA00023163"/>
    </source>
</evidence>
<dbReference type="FunFam" id="1.10.10.10:FF:000009">
    <property type="entry name" value="LexA repressor"/>
    <property type="match status" value="1"/>
</dbReference>
<dbReference type="GO" id="GO:0009432">
    <property type="term" value="P:SOS response"/>
    <property type="evidence" value="ECO:0007669"/>
    <property type="project" value="UniProtKB-UniRule"/>
</dbReference>
<dbReference type="AlphaFoldDB" id="A0A0D8IEW0"/>
<reference evidence="15 16" key="1">
    <citation type="submission" date="2014-10" db="EMBL/GenBank/DDBJ databases">
        <title>Genome sequence of Clostridium aceticum DSM 1496.</title>
        <authorList>
            <person name="Poehlein A."/>
            <person name="Schiel-Bengelsdorf B."/>
            <person name="Gottschalk G."/>
            <person name="Duerre P."/>
            <person name="Daniel R."/>
        </authorList>
    </citation>
    <scope>NUCLEOTIDE SEQUENCE [LARGE SCALE GENOMIC DNA]</scope>
    <source>
        <strain evidence="15 16">DSM 1496</strain>
    </source>
</reference>
<dbReference type="Pfam" id="PF01726">
    <property type="entry name" value="LexA_DNA_bind"/>
    <property type="match status" value="1"/>
</dbReference>
<evidence type="ECO:0000313" key="16">
    <source>
        <dbReference type="Proteomes" id="UP000035704"/>
    </source>
</evidence>
<dbReference type="InterPro" id="IPR015927">
    <property type="entry name" value="Peptidase_S24_S26A/B/C"/>
</dbReference>
<dbReference type="GO" id="GO:0004252">
    <property type="term" value="F:serine-type endopeptidase activity"/>
    <property type="evidence" value="ECO:0007669"/>
    <property type="project" value="UniProtKB-UniRule"/>
</dbReference>
<dbReference type="RefSeq" id="WP_044822898.1">
    <property type="nucleotide sequence ID" value="NZ_CP009687.1"/>
</dbReference>
<keyword evidence="12 13" id="KW-0742">SOS response</keyword>
<feature type="DNA-binding region" description="H-T-H motif" evidence="13">
    <location>
        <begin position="29"/>
        <end position="49"/>
    </location>
</feature>
<dbReference type="CDD" id="cd00090">
    <property type="entry name" value="HTH_ARSR"/>
    <property type="match status" value="1"/>
</dbReference>
<dbReference type="InterPro" id="IPR050077">
    <property type="entry name" value="LexA_repressor"/>
</dbReference>
<dbReference type="InterPro" id="IPR006200">
    <property type="entry name" value="LexA"/>
</dbReference>
<evidence type="ECO:0000256" key="1">
    <source>
        <dbReference type="ARBA" id="ARBA00007484"/>
    </source>
</evidence>
<dbReference type="GO" id="GO:0006260">
    <property type="term" value="P:DNA replication"/>
    <property type="evidence" value="ECO:0007669"/>
    <property type="project" value="UniProtKB-UniRule"/>
</dbReference>
<dbReference type="PRINTS" id="PR00726">
    <property type="entry name" value="LEXASERPTASE"/>
</dbReference>
<comment type="function">
    <text evidence="13">Represses a number of genes involved in the response to DNA damage (SOS response), including recA and lexA. In the presence of single-stranded DNA, RecA interacts with LexA causing an autocatalytic cleavage which disrupts the DNA-binding part of LexA, leading to derepression of the SOS regulon and eventually DNA repair.</text>
</comment>
<dbReference type="Gene3D" id="1.10.10.10">
    <property type="entry name" value="Winged helix-like DNA-binding domain superfamily/Winged helix DNA-binding domain"/>
    <property type="match status" value="1"/>
</dbReference>
<evidence type="ECO:0000256" key="13">
    <source>
        <dbReference type="HAMAP-Rule" id="MF_00015"/>
    </source>
</evidence>
<feature type="active site" description="For autocatalytic cleavage activity" evidence="13">
    <location>
        <position position="169"/>
    </location>
</feature>
<proteinExistence type="inferred from homology"/>
<dbReference type="InterPro" id="IPR036390">
    <property type="entry name" value="WH_DNA-bd_sf"/>
</dbReference>
<evidence type="ECO:0000256" key="11">
    <source>
        <dbReference type="ARBA" id="ARBA00023204"/>
    </source>
</evidence>
<dbReference type="InterPro" id="IPR006199">
    <property type="entry name" value="LexA_DNA-bd_dom"/>
</dbReference>
<dbReference type="GO" id="GO:0006281">
    <property type="term" value="P:DNA repair"/>
    <property type="evidence" value="ECO:0007669"/>
    <property type="project" value="UniProtKB-UniRule"/>
</dbReference>
<name>A0A0D8IEW0_9CLOT</name>
<evidence type="ECO:0000256" key="5">
    <source>
        <dbReference type="ARBA" id="ARBA00022763"/>
    </source>
</evidence>
<dbReference type="SUPFAM" id="SSF51306">
    <property type="entry name" value="LexA/Signal peptidase"/>
    <property type="match status" value="1"/>
</dbReference>
<evidence type="ECO:0000256" key="7">
    <source>
        <dbReference type="ARBA" id="ARBA00022813"/>
    </source>
</evidence>
<keyword evidence="8 13" id="KW-0805">Transcription regulation</keyword>
<evidence type="ECO:0000256" key="12">
    <source>
        <dbReference type="ARBA" id="ARBA00023236"/>
    </source>
</evidence>
<evidence type="ECO:0000256" key="8">
    <source>
        <dbReference type="ARBA" id="ARBA00023015"/>
    </source>
</evidence>
<dbReference type="CDD" id="cd06529">
    <property type="entry name" value="S24_LexA-like"/>
    <property type="match status" value="1"/>
</dbReference>
<dbReference type="InterPro" id="IPR036388">
    <property type="entry name" value="WH-like_DNA-bd_sf"/>
</dbReference>
<comment type="subunit">
    <text evidence="2 13">Homodimer.</text>
</comment>
<dbReference type="STRING" id="84022.CACET_c19270"/>
<dbReference type="HAMAP" id="MF_00015">
    <property type="entry name" value="LexA"/>
    <property type="match status" value="1"/>
</dbReference>
<evidence type="ECO:0000256" key="4">
    <source>
        <dbReference type="ARBA" id="ARBA00022705"/>
    </source>
</evidence>
<keyword evidence="5 13" id="KW-0227">DNA damage</keyword>
<dbReference type="FunFam" id="2.10.109.10:FF:000001">
    <property type="entry name" value="LexA repressor"/>
    <property type="match status" value="1"/>
</dbReference>
<keyword evidence="9 13" id="KW-0238">DNA-binding</keyword>
<dbReference type="NCBIfam" id="TIGR00498">
    <property type="entry name" value="lexA"/>
    <property type="match status" value="1"/>
</dbReference>
<dbReference type="SUPFAM" id="SSF46785">
    <property type="entry name" value="Winged helix' DNA-binding domain"/>
    <property type="match status" value="1"/>
</dbReference>
<dbReference type="InterPro" id="IPR011991">
    <property type="entry name" value="ArsR-like_HTH"/>
</dbReference>
<dbReference type="EC" id="3.4.21.88" evidence="13"/>
<dbReference type="Gene3D" id="2.10.109.10">
    <property type="entry name" value="Umud Fragment, subunit A"/>
    <property type="match status" value="1"/>
</dbReference>
<keyword evidence="11 13" id="KW-0234">DNA repair</keyword>
<evidence type="ECO:0000313" key="15">
    <source>
        <dbReference type="EMBL" id="AKL95375.1"/>
    </source>
</evidence>
<keyword evidence="10 13" id="KW-0804">Transcription</keyword>
<evidence type="ECO:0000256" key="6">
    <source>
        <dbReference type="ARBA" id="ARBA00022801"/>
    </source>
</evidence>
<protein>
    <recommendedName>
        <fullName evidence="13">LexA repressor</fullName>
        <ecNumber evidence="13">3.4.21.88</ecNumber>
    </recommendedName>
</protein>
<comment type="catalytic activity">
    <reaction evidence="13">
        <text>Hydrolysis of Ala-|-Gly bond in repressor LexA.</text>
        <dbReference type="EC" id="3.4.21.88"/>
    </reaction>
</comment>
<comment type="similarity">
    <text evidence="1 13 14">Belongs to the peptidase S24 family.</text>
</comment>
<feature type="active site" description="For autocatalytic cleavage activity" evidence="13">
    <location>
        <position position="132"/>
    </location>
</feature>
<dbReference type="PATRIC" id="fig|84022.5.peg.49"/>
<organism evidence="15 16">
    <name type="scientific">Clostridium aceticum</name>
    <dbReference type="NCBI Taxonomy" id="84022"/>
    <lineage>
        <taxon>Bacteria</taxon>
        <taxon>Bacillati</taxon>
        <taxon>Bacillota</taxon>
        <taxon>Clostridia</taxon>
        <taxon>Eubacteriales</taxon>
        <taxon>Clostridiaceae</taxon>
        <taxon>Clostridium</taxon>
    </lineage>
</organism>
<dbReference type="EMBL" id="CP009687">
    <property type="protein sequence ID" value="AKL95375.1"/>
    <property type="molecule type" value="Genomic_DNA"/>
</dbReference>